<evidence type="ECO:0000256" key="2">
    <source>
        <dbReference type="ARBA" id="ARBA00022741"/>
    </source>
</evidence>
<evidence type="ECO:0000259" key="7">
    <source>
        <dbReference type="Pfam" id="PF00288"/>
    </source>
</evidence>
<comment type="similarity">
    <text evidence="5">Belongs to the GHMP kinase family.</text>
</comment>
<feature type="compositionally biased region" description="Basic and acidic residues" evidence="6">
    <location>
        <begin position="73"/>
        <end position="82"/>
    </location>
</feature>
<dbReference type="FunFam" id="3.30.230.120:FF:000002">
    <property type="entry name" value="Bifunctional fucokinase/fucose pyrophosphorylase"/>
    <property type="match status" value="1"/>
</dbReference>
<evidence type="ECO:0000313" key="11">
    <source>
        <dbReference type="Proteomes" id="UP001055439"/>
    </source>
</evidence>
<dbReference type="Proteomes" id="UP001055439">
    <property type="component" value="Chromosome 10"/>
</dbReference>
<feature type="domain" description="GDP-fucose pyrophosphorylase" evidence="8">
    <location>
        <begin position="225"/>
        <end position="641"/>
    </location>
</feature>
<dbReference type="AlphaFoldDB" id="A0A9E7ETM3"/>
<dbReference type="OrthoDB" id="271303at2759"/>
<keyword evidence="4" id="KW-0067">ATP-binding</keyword>
<dbReference type="GO" id="GO:0042352">
    <property type="term" value="P:GDP-L-fucose salvage"/>
    <property type="evidence" value="ECO:0007669"/>
    <property type="project" value="TreeGrafter"/>
</dbReference>
<dbReference type="GO" id="GO:0050201">
    <property type="term" value="F:fucokinase activity"/>
    <property type="evidence" value="ECO:0007669"/>
    <property type="project" value="TreeGrafter"/>
</dbReference>
<accession>A0A9E7ETM3</accession>
<dbReference type="InterPro" id="IPR006204">
    <property type="entry name" value="GHMP_kinase_N_dom"/>
</dbReference>
<evidence type="ECO:0000256" key="3">
    <source>
        <dbReference type="ARBA" id="ARBA00022777"/>
    </source>
</evidence>
<dbReference type="InterPro" id="IPR036554">
    <property type="entry name" value="GHMP_kinase_C_sf"/>
</dbReference>
<dbReference type="EMBL" id="CP097503">
    <property type="protein sequence ID" value="URD82370.1"/>
    <property type="molecule type" value="Genomic_DNA"/>
</dbReference>
<dbReference type="PRINTS" id="PR00959">
    <property type="entry name" value="MEVGALKINASE"/>
</dbReference>
<dbReference type="InterPro" id="IPR052203">
    <property type="entry name" value="GHMP_Kinase-Related"/>
</dbReference>
<keyword evidence="1" id="KW-0808">Transferase</keyword>
<dbReference type="Gene3D" id="3.30.230.120">
    <property type="match status" value="1"/>
</dbReference>
<dbReference type="PANTHER" id="PTHR32463">
    <property type="entry name" value="L-FUCOSE KINASE"/>
    <property type="match status" value="1"/>
</dbReference>
<dbReference type="Pfam" id="PF07959">
    <property type="entry name" value="Fucose_pyrophosphorylase"/>
    <property type="match status" value="1"/>
</dbReference>
<sequence>MLRASERASEREWRDWVFIWNKIGADPTHSASPSSPIAGAADIFLVRTATIYAFLLPFGSLRSAQQQSWSRGKGGESMENNKRDRRRGRGRGARAADDITSVLRKSWYRLRLSVRDPSRVPTWDAVVLTAASPEQAALYEWQLLRAKRFGRIAPSTVTLAVPDPDAARIGSGAATLHAIFALARHLLRIGHAPLEVSDDKEDSLPSSLNGWSNDDTSFSSIVNYMATRHILLLHAGGDSKRVPWANPMGKVFLPLPYLAADNPDGPVPLLFDQILAISSSARQAFKNKGGILIMTGDVLPCFDASTMILPDDSGCIITVPITLDIAANHGVVVASSDGITNDDCSICLVENLLQKPTLTELTEGHAILHDGRTLLDTGIIAARGKAWTELVKLACSSSQTMISELVDSRKEASNKMQMSLYEDLVSAWVPAKHEWLRSRPLGEELINALGNQKMFSYCAFGLSFLHFGTSNEVLDHLGGSNSALVGRRHLCSMPETTSCDIAASAVILSSKIAPGVSVGEDCLVYNSSLSGRIQIGSQSIVVGVSIVSLNKYEQIDNSSRFVLPDRHCLWEVPLAESLGRIIVYCGLHDNPKISVEKGGTFCGKPWKKILHYLQIQESDLWSSSTGQEKCLWTAKLFPIVSSSEMLKLSMWLTGSAIYNREEMLFLWRNSHRISLEDLHRSIDFPQLCMESNKHQADLAAGIAKACLTCGLLGRNLSQLCEEILQKGTMGVEICKDFLTLCPILQDQNHGVLPRSRAYQVQVDLLRACEDESNACILEQKVWTAVASETASAVKYGIEGDFFDSECVTNITSELTKDLEEISFCPKRASVQLPVRVDFVGGWSDTPPWSLERQGCVLNMAINLEGSLPIGAVIETTKSSGVLIVDDAENHVYVEDPASISTPFDKDDPFRLVKSALLVTGILRHKVLVNSGLQIETWAKVPRGSGLGTSSILAAAVVKGLLRLMGEDESNESVARTVLVLEQVMGTGGGWQDQIGGLYPGIKCTYSFPGQPLLLQVIPLVASPQLVSELEQRLLVVFTGQVRLANQVLQKVVTRYLRRDNLLIESIKRLAALAKHGREALMNGDIDELGYIMLEAWRLHQELDPFCSNQFVDKLFAFAEAYCCGYKLVGAGGGGFALLLAKDASRAQQLKQALEESSELDVKVYKWNICSS</sequence>
<dbReference type="InterPro" id="IPR012887">
    <property type="entry name" value="GDP_fucose_pyrophosphorylase"/>
</dbReference>
<feature type="domain" description="GHMP kinase N-terminal" evidence="7">
    <location>
        <begin position="921"/>
        <end position="997"/>
    </location>
</feature>
<feature type="domain" description="GHMP kinase C-terminal" evidence="9">
    <location>
        <begin position="1078"/>
        <end position="1155"/>
    </location>
</feature>
<gene>
    <name evidence="10" type="ORF">MUK42_02660</name>
</gene>
<evidence type="ECO:0000256" key="4">
    <source>
        <dbReference type="ARBA" id="ARBA00022840"/>
    </source>
</evidence>
<evidence type="ECO:0000256" key="1">
    <source>
        <dbReference type="ARBA" id="ARBA00022679"/>
    </source>
</evidence>
<organism evidence="10 11">
    <name type="scientific">Musa troglodytarum</name>
    <name type="common">fe'i banana</name>
    <dbReference type="NCBI Taxonomy" id="320322"/>
    <lineage>
        <taxon>Eukaryota</taxon>
        <taxon>Viridiplantae</taxon>
        <taxon>Streptophyta</taxon>
        <taxon>Embryophyta</taxon>
        <taxon>Tracheophyta</taxon>
        <taxon>Spermatophyta</taxon>
        <taxon>Magnoliopsida</taxon>
        <taxon>Liliopsida</taxon>
        <taxon>Zingiberales</taxon>
        <taxon>Musaceae</taxon>
        <taxon>Musa</taxon>
    </lineage>
</organism>
<keyword evidence="2" id="KW-0547">Nucleotide-binding</keyword>
<name>A0A9E7ETM3_9LILI</name>
<dbReference type="SUPFAM" id="SSF54211">
    <property type="entry name" value="Ribosomal protein S5 domain 2-like"/>
    <property type="match status" value="1"/>
</dbReference>
<dbReference type="GO" id="GO:0005524">
    <property type="term" value="F:ATP binding"/>
    <property type="evidence" value="ECO:0007669"/>
    <property type="project" value="UniProtKB-KW"/>
</dbReference>
<evidence type="ECO:0000256" key="5">
    <source>
        <dbReference type="ARBA" id="ARBA00038121"/>
    </source>
</evidence>
<feature type="region of interest" description="Disordered" evidence="6">
    <location>
        <begin position="67"/>
        <end position="94"/>
    </location>
</feature>
<protein>
    <submittedName>
        <fullName evidence="10">L-fucokinase</fullName>
    </submittedName>
</protein>
<dbReference type="PANTHER" id="PTHR32463:SF0">
    <property type="entry name" value="L-FUCOSE KINASE"/>
    <property type="match status" value="1"/>
</dbReference>
<dbReference type="SUPFAM" id="SSF55060">
    <property type="entry name" value="GHMP Kinase, C-terminal domain"/>
    <property type="match status" value="1"/>
</dbReference>
<evidence type="ECO:0000259" key="9">
    <source>
        <dbReference type="Pfam" id="PF08544"/>
    </source>
</evidence>
<dbReference type="Pfam" id="PF00288">
    <property type="entry name" value="GHMP_kinases_N"/>
    <property type="match status" value="1"/>
</dbReference>
<dbReference type="InterPro" id="IPR013750">
    <property type="entry name" value="GHMP_kinase_C_dom"/>
</dbReference>
<dbReference type="Pfam" id="PF08544">
    <property type="entry name" value="GHMP_kinases_C"/>
    <property type="match status" value="1"/>
</dbReference>
<reference evidence="10" key="1">
    <citation type="submission" date="2022-05" db="EMBL/GenBank/DDBJ databases">
        <title>The Musa troglodytarum L. genome provides insights into the mechanism of non-climacteric behaviour and enrichment of carotenoids.</title>
        <authorList>
            <person name="Wang J."/>
        </authorList>
    </citation>
    <scope>NUCLEOTIDE SEQUENCE</scope>
    <source>
        <tissue evidence="10">Leaf</tissue>
    </source>
</reference>
<keyword evidence="11" id="KW-1185">Reference proteome</keyword>
<evidence type="ECO:0000259" key="8">
    <source>
        <dbReference type="Pfam" id="PF07959"/>
    </source>
</evidence>
<evidence type="ECO:0000313" key="10">
    <source>
        <dbReference type="EMBL" id="URD82370.1"/>
    </source>
</evidence>
<proteinExistence type="inferred from homology"/>
<dbReference type="InterPro" id="IPR020568">
    <property type="entry name" value="Ribosomal_Su5_D2-typ_SF"/>
</dbReference>
<keyword evidence="3" id="KW-0418">Kinase</keyword>
<evidence type="ECO:0000256" key="6">
    <source>
        <dbReference type="SAM" id="MobiDB-lite"/>
    </source>
</evidence>
<feature type="compositionally biased region" description="Basic residues" evidence="6">
    <location>
        <begin position="83"/>
        <end position="92"/>
    </location>
</feature>